<keyword evidence="7 10" id="KW-0274">FAD</keyword>
<proteinExistence type="inferred from homology"/>
<feature type="domain" description="MnmG N-terminal" evidence="11">
    <location>
        <begin position="4"/>
        <end position="354"/>
    </location>
</feature>
<organism evidence="12 13">
    <name type="scientific">Mycoplasma cottewii</name>
    <dbReference type="NCBI Taxonomy" id="51364"/>
    <lineage>
        <taxon>Bacteria</taxon>
        <taxon>Bacillati</taxon>
        <taxon>Mycoplasmatota</taxon>
        <taxon>Mollicutes</taxon>
        <taxon>Mycoplasmataceae</taxon>
        <taxon>Mycoplasma</taxon>
    </lineage>
</organism>
<evidence type="ECO:0000256" key="4">
    <source>
        <dbReference type="ARBA" id="ARBA00022630"/>
    </source>
</evidence>
<keyword evidence="5 10" id="KW-0808">Transferase</keyword>
<keyword evidence="13" id="KW-1185">Reference proteome</keyword>
<evidence type="ECO:0000256" key="8">
    <source>
        <dbReference type="ARBA" id="ARBA00022857"/>
    </source>
</evidence>
<keyword evidence="2 10" id="KW-0963">Cytoplasm</keyword>
<dbReference type="InterPro" id="IPR036188">
    <property type="entry name" value="FAD/NAD-bd_sf"/>
</dbReference>
<dbReference type="Gene3D" id="3.50.50.60">
    <property type="entry name" value="FAD/NAD(P)-binding domain"/>
    <property type="match status" value="2"/>
</dbReference>
<dbReference type="Pfam" id="PF01134">
    <property type="entry name" value="GIDA"/>
    <property type="match status" value="1"/>
</dbReference>
<protein>
    <recommendedName>
        <fullName evidence="10">Methylenetetrahydrofolate--tRNA-(uracil-5-)-methyltransferase TrmFO</fullName>
        <ecNumber evidence="10">2.1.1.74</ecNumber>
    </recommendedName>
    <alternativeName>
        <fullName evidence="10">Folate-dependent tRNA (uracil-5-)-methyltransferase</fullName>
    </alternativeName>
    <alternativeName>
        <fullName evidence="10">Folate-dependent tRNA(M-5-U54)-methyltransferase</fullName>
    </alternativeName>
</protein>
<dbReference type="RefSeq" id="WP_259429857.1">
    <property type="nucleotide sequence ID" value="NZ_CP103424.1"/>
</dbReference>
<keyword evidence="6 10" id="KW-0819">tRNA processing</keyword>
<evidence type="ECO:0000313" key="12">
    <source>
        <dbReference type="EMBL" id="UWD34668.1"/>
    </source>
</evidence>
<gene>
    <name evidence="10 12" type="primary">trmFO</name>
    <name evidence="12" type="ORF">NX779_02530</name>
</gene>
<dbReference type="NCBIfam" id="NF003739">
    <property type="entry name" value="PRK05335.1"/>
    <property type="match status" value="1"/>
</dbReference>
<keyword evidence="4 10" id="KW-0285">Flavoprotein</keyword>
<keyword evidence="9 10" id="KW-0520">NAD</keyword>
<evidence type="ECO:0000256" key="6">
    <source>
        <dbReference type="ARBA" id="ARBA00022694"/>
    </source>
</evidence>
<comment type="catalytic activity">
    <reaction evidence="10">
        <text>uridine(54) in tRNA + (6R)-5,10-methylene-5,6,7,8-tetrahydrofolate + NADH + H(+) = 5-methyluridine(54) in tRNA + (6S)-5,6,7,8-tetrahydrofolate + NAD(+)</text>
        <dbReference type="Rhea" id="RHEA:16873"/>
        <dbReference type="Rhea" id="RHEA-COMP:10167"/>
        <dbReference type="Rhea" id="RHEA-COMP:10193"/>
        <dbReference type="ChEBI" id="CHEBI:15378"/>
        <dbReference type="ChEBI" id="CHEBI:15636"/>
        <dbReference type="ChEBI" id="CHEBI:57453"/>
        <dbReference type="ChEBI" id="CHEBI:57540"/>
        <dbReference type="ChEBI" id="CHEBI:57945"/>
        <dbReference type="ChEBI" id="CHEBI:65315"/>
        <dbReference type="ChEBI" id="CHEBI:74447"/>
        <dbReference type="EC" id="2.1.1.74"/>
    </reaction>
</comment>
<feature type="binding site" evidence="10">
    <location>
        <begin position="8"/>
        <end position="13"/>
    </location>
    <ligand>
        <name>FAD</name>
        <dbReference type="ChEBI" id="CHEBI:57692"/>
    </ligand>
</feature>
<evidence type="ECO:0000256" key="9">
    <source>
        <dbReference type="ARBA" id="ARBA00023027"/>
    </source>
</evidence>
<keyword evidence="8 10" id="KW-0521">NADP</keyword>
<comment type="catalytic activity">
    <reaction evidence="10">
        <text>uridine(54) in tRNA + (6R)-5,10-methylene-5,6,7,8-tetrahydrofolate + NADPH + H(+) = 5-methyluridine(54) in tRNA + (6S)-5,6,7,8-tetrahydrofolate + NADP(+)</text>
        <dbReference type="Rhea" id="RHEA:62372"/>
        <dbReference type="Rhea" id="RHEA-COMP:10167"/>
        <dbReference type="Rhea" id="RHEA-COMP:10193"/>
        <dbReference type="ChEBI" id="CHEBI:15378"/>
        <dbReference type="ChEBI" id="CHEBI:15636"/>
        <dbReference type="ChEBI" id="CHEBI:57453"/>
        <dbReference type="ChEBI" id="CHEBI:57783"/>
        <dbReference type="ChEBI" id="CHEBI:58349"/>
        <dbReference type="ChEBI" id="CHEBI:65315"/>
        <dbReference type="ChEBI" id="CHEBI:74447"/>
        <dbReference type="EC" id="2.1.1.74"/>
    </reaction>
</comment>
<dbReference type="HAMAP" id="MF_01037">
    <property type="entry name" value="TrmFO"/>
    <property type="match status" value="1"/>
</dbReference>
<evidence type="ECO:0000256" key="7">
    <source>
        <dbReference type="ARBA" id="ARBA00022827"/>
    </source>
</evidence>
<dbReference type="InterPro" id="IPR040131">
    <property type="entry name" value="MnmG_N"/>
</dbReference>
<dbReference type="PANTHER" id="PTHR11806">
    <property type="entry name" value="GLUCOSE INHIBITED DIVISION PROTEIN A"/>
    <property type="match status" value="1"/>
</dbReference>
<dbReference type="EC" id="2.1.1.74" evidence="10"/>
<dbReference type="EMBL" id="CP103424">
    <property type="protein sequence ID" value="UWD34668.1"/>
    <property type="molecule type" value="Genomic_DNA"/>
</dbReference>
<evidence type="ECO:0000256" key="3">
    <source>
        <dbReference type="ARBA" id="ARBA00022603"/>
    </source>
</evidence>
<dbReference type="InterPro" id="IPR002218">
    <property type="entry name" value="MnmG-rel"/>
</dbReference>
<comment type="subcellular location">
    <subcellularLocation>
        <location evidence="10">Cytoplasm</location>
    </subcellularLocation>
</comment>
<evidence type="ECO:0000259" key="11">
    <source>
        <dbReference type="Pfam" id="PF01134"/>
    </source>
</evidence>
<accession>A0ABY5TVH0</accession>
<name>A0ABY5TVH0_9MOLU</name>
<evidence type="ECO:0000256" key="10">
    <source>
        <dbReference type="HAMAP-Rule" id="MF_01037"/>
    </source>
</evidence>
<dbReference type="InterPro" id="IPR004417">
    <property type="entry name" value="TrmFO"/>
</dbReference>
<keyword evidence="3 10" id="KW-0489">Methyltransferase</keyword>
<evidence type="ECO:0000256" key="5">
    <source>
        <dbReference type="ARBA" id="ARBA00022679"/>
    </source>
</evidence>
<comment type="similarity">
    <text evidence="10">Belongs to the MnmG family. TrmFO subfamily.</text>
</comment>
<comment type="function">
    <text evidence="10">Catalyzes the folate-dependent formation of 5-methyl-uridine at position 54 (M-5-U54) in all tRNAs.</text>
</comment>
<evidence type="ECO:0000256" key="2">
    <source>
        <dbReference type="ARBA" id="ARBA00022490"/>
    </source>
</evidence>
<sequence length="424" mass="48606">MKTVRVIGAGLAGCEACYQLLKRNYFVELYEVKYLKKNPIQHNDLFANLAYSDSFRSNLLTDSVGTLKQEMRLLDSLVIKAAEFSSTEDTNNSLVLNRIKFQEYITNFLQSQKNLKIIKQEYVEIDLNIPTIIATGPITTTNLENSIRDLVGEENFYLFDAVEPMVWKESINMNLMYQENDDLYCLLNKQQFENIYKQIIDAEIFISPLNNEIQMVEDYGLKSLESIAKDKELLLKTIFKPIKNSYASVRLKKDSVKDNIYNIVGFQTSIKWPFQKNIIKSIPGLENAEILRYGVMHKNDYINSKKLFNVGFQLKNHPNIFFAGQITGVDGYVESTASAIISSINLDRYLNNKKIIIPSVDSTIGALCNYLHKTTDQIFQPIKINWAIVGKNTKMPTSLIDKQKLSNKAIKSIEKYISKINKNC</sequence>
<dbReference type="Proteomes" id="UP001059819">
    <property type="component" value="Chromosome"/>
</dbReference>
<evidence type="ECO:0000256" key="1">
    <source>
        <dbReference type="ARBA" id="ARBA00001974"/>
    </source>
</evidence>
<reference evidence="12" key="1">
    <citation type="submission" date="2022-08" db="EMBL/GenBank/DDBJ databases">
        <title>Complete genome sequence of Mycoplasma cottewii type strain VIS.</title>
        <authorList>
            <person name="Spergser J."/>
        </authorList>
    </citation>
    <scope>NUCLEOTIDE SEQUENCE</scope>
    <source>
        <strain evidence="12">VIS</strain>
    </source>
</reference>
<evidence type="ECO:0000313" key="13">
    <source>
        <dbReference type="Proteomes" id="UP001059819"/>
    </source>
</evidence>
<dbReference type="PANTHER" id="PTHR11806:SF2">
    <property type="entry name" value="METHYLENETETRAHYDROFOLATE--TRNA-(URACIL-5-)-METHYLTRANSFERASE TRMFO"/>
    <property type="match status" value="1"/>
</dbReference>
<comment type="cofactor">
    <cofactor evidence="1 10">
        <name>FAD</name>
        <dbReference type="ChEBI" id="CHEBI:57692"/>
    </cofactor>
</comment>
<dbReference type="SUPFAM" id="SSF51905">
    <property type="entry name" value="FAD/NAD(P)-binding domain"/>
    <property type="match status" value="1"/>
</dbReference>